<dbReference type="RefSeq" id="WP_380431838.1">
    <property type="nucleotide sequence ID" value="NZ_JBHSAC010000055.1"/>
</dbReference>
<organism evidence="2 3">
    <name type="scientific">Streptococcus dentapri</name>
    <dbReference type="NCBI Taxonomy" id="573564"/>
    <lineage>
        <taxon>Bacteria</taxon>
        <taxon>Bacillati</taxon>
        <taxon>Bacillota</taxon>
        <taxon>Bacilli</taxon>
        <taxon>Lactobacillales</taxon>
        <taxon>Streptococcaceae</taxon>
        <taxon>Streptococcus</taxon>
    </lineage>
</organism>
<comment type="caution">
    <text evidence="2">The sequence shown here is derived from an EMBL/GenBank/DDBJ whole genome shotgun (WGS) entry which is preliminary data.</text>
</comment>
<name>A0ABV8D2X5_9STRE</name>
<reference evidence="3" key="1">
    <citation type="journal article" date="2019" name="Int. J. Syst. Evol. Microbiol.">
        <title>The Global Catalogue of Microorganisms (GCM) 10K type strain sequencing project: providing services to taxonomists for standard genome sequencing and annotation.</title>
        <authorList>
            <consortium name="The Broad Institute Genomics Platform"/>
            <consortium name="The Broad Institute Genome Sequencing Center for Infectious Disease"/>
            <person name="Wu L."/>
            <person name="Ma J."/>
        </authorList>
    </citation>
    <scope>NUCLEOTIDE SEQUENCE [LARGE SCALE GENOMIC DNA]</scope>
    <source>
        <strain evidence="3">CCUG 58728</strain>
    </source>
</reference>
<protein>
    <submittedName>
        <fullName evidence="2">Uncharacterized protein</fullName>
    </submittedName>
</protein>
<dbReference type="Proteomes" id="UP001595901">
    <property type="component" value="Unassembled WGS sequence"/>
</dbReference>
<dbReference type="EMBL" id="JBHSAC010000055">
    <property type="protein sequence ID" value="MFC3932424.1"/>
    <property type="molecule type" value="Genomic_DNA"/>
</dbReference>
<feature type="chain" id="PRO_5047420836" evidence="1">
    <location>
        <begin position="28"/>
        <end position="104"/>
    </location>
</feature>
<evidence type="ECO:0000256" key="1">
    <source>
        <dbReference type="SAM" id="SignalP"/>
    </source>
</evidence>
<evidence type="ECO:0000313" key="2">
    <source>
        <dbReference type="EMBL" id="MFC3932424.1"/>
    </source>
</evidence>
<proteinExistence type="predicted"/>
<evidence type="ECO:0000313" key="3">
    <source>
        <dbReference type="Proteomes" id="UP001595901"/>
    </source>
</evidence>
<accession>A0ABV8D2X5</accession>
<keyword evidence="1" id="KW-0732">Signal</keyword>
<keyword evidence="3" id="KW-1185">Reference proteome</keyword>
<feature type="signal peptide" evidence="1">
    <location>
        <begin position="1"/>
        <end position="27"/>
    </location>
</feature>
<gene>
    <name evidence="2" type="ORF">ACFOSE_06545</name>
</gene>
<sequence>MKSLTKKTLVLGAAALSLAAISSKANAYSVTEQNRYRTAPAPYSYVYVTNPEVKNVDIYGNVIITEGTDFSQYYWRGDSQQVTVTYENNTYTNMTQTVRYWEAK</sequence>